<comment type="caution">
    <text evidence="2">The sequence shown here is derived from an EMBL/GenBank/DDBJ whole genome shotgun (WGS) entry which is preliminary data.</text>
</comment>
<dbReference type="PANTHER" id="PTHR14465">
    <property type="entry name" value="IQ DOMAIN-CONTAINING PROTEIN H"/>
    <property type="match status" value="1"/>
</dbReference>
<dbReference type="PANTHER" id="PTHR14465:SF0">
    <property type="entry name" value="IQ DOMAIN-CONTAINING PROTEIN H"/>
    <property type="match status" value="1"/>
</dbReference>
<dbReference type="Pfam" id="PF00612">
    <property type="entry name" value="IQ"/>
    <property type="match status" value="1"/>
</dbReference>
<name>A0A1J4JXV1_9EUKA</name>
<evidence type="ECO:0000313" key="2">
    <source>
        <dbReference type="EMBL" id="OHT03985.1"/>
    </source>
</evidence>
<protein>
    <submittedName>
        <fullName evidence="2">IQ calmodulin-binding motif family protein</fullName>
    </submittedName>
</protein>
<dbReference type="InterPro" id="IPR038752">
    <property type="entry name" value="IQCH"/>
</dbReference>
<proteinExistence type="predicted"/>
<gene>
    <name evidence="2" type="ORF">TRFO_28573</name>
</gene>
<dbReference type="Proteomes" id="UP000179807">
    <property type="component" value="Unassembled WGS sequence"/>
</dbReference>
<accession>A0A1J4JXV1</accession>
<feature type="domain" description="IQCH-like ATP-grasp" evidence="1">
    <location>
        <begin position="646"/>
        <end position="754"/>
    </location>
</feature>
<dbReference type="EMBL" id="MLAK01000809">
    <property type="protein sequence ID" value="OHT03985.1"/>
    <property type="molecule type" value="Genomic_DNA"/>
</dbReference>
<sequence length="902" mass="102750">MISTYYIERFTNIRLIYPMTQSPDDAINTVLLDARRQLRELQNTLNDPAVEYSQVLSQFSETTNRLQNEAESLTASTATESALIPLTGPKKKPVLIQKPQNTAPKEYRPFKVNKTSNLRRQLAPKVQRQRNLPKLQPEDKNLSAAELIAMGKIKGYDDVGELLPMIDGKPDVINAPIFPTIQIDIKGAARAFRERKVKQKEKAAMINNAIQELSITPIRSEYRPSTATKEVEEEEEVFENKLSPDEIEGDEIRHPRIYEELQDEFAYQTLLVVRGKIARETPDFESFKRTNQINWEKIDSVLSLIESFCEKYEIQFAEINGRKLGEAALLSIVTENDVRSCLVGVDEFIKKKQDAAAIVIQNFWRRILELQKQEERKFIFRAAFTIQTFWRNMLDKKQLLGNIKEKLASVDQRAFELSQTLLNQYSEIEKNNYVVVHVIASHQDLTRCFDLMYKNAEIILMLPKIPAAHIWEEFVELLAQCGVPDANSRLHFIILREGDGISNRLMCDMKSVQLARRFICGRNAFLVPHADWSPERTFSVDIGLPIFGVTDTTEYQSRAAIRSIFNEAGIVPTFSTHESRDLAPLIDEALDLMHQNNDITRWIIRLGFTQSESGIGWFELTNEFLNDSSDLGLLFRKSLHCVGSVQSFLNQIKYVGATVEGIPQNVHSFPTVSLLLTGNEIRVLGTFDRLHYAPFRFACNLVPCVSVYSEELLAMAKQVGAVLLKKKIIGYVMIDFLAFKEENEIRILGFDIRLNAYPGILSTAYMNLCCGYKSEKNKMVMLKSVNCESKNAKRFAIIQNCLTHPAFPVVSTKELKRVCFSQGLMFDLLNRTGFRIVFYDSPAEGKNYSISAGLTPTAAIDKLEKSYGYLLRYLNQKVGSDSTSSIAHALISVRHFKARVQF</sequence>
<evidence type="ECO:0000259" key="1">
    <source>
        <dbReference type="Pfam" id="PF24923"/>
    </source>
</evidence>
<evidence type="ECO:0000313" key="3">
    <source>
        <dbReference type="Proteomes" id="UP000179807"/>
    </source>
</evidence>
<keyword evidence="3" id="KW-1185">Reference proteome</keyword>
<dbReference type="InterPro" id="IPR056855">
    <property type="entry name" value="ATP-grasp_IQCH"/>
</dbReference>
<dbReference type="GeneID" id="94840962"/>
<dbReference type="RefSeq" id="XP_068357121.1">
    <property type="nucleotide sequence ID" value="XM_068506258.1"/>
</dbReference>
<dbReference type="Pfam" id="PF24923">
    <property type="entry name" value="ATP-grasp_IQCH"/>
    <property type="match status" value="1"/>
</dbReference>
<dbReference type="InterPro" id="IPR000048">
    <property type="entry name" value="IQ_motif_EF-hand-BS"/>
</dbReference>
<organism evidence="2 3">
    <name type="scientific">Tritrichomonas foetus</name>
    <dbReference type="NCBI Taxonomy" id="1144522"/>
    <lineage>
        <taxon>Eukaryota</taxon>
        <taxon>Metamonada</taxon>
        <taxon>Parabasalia</taxon>
        <taxon>Tritrichomonadida</taxon>
        <taxon>Tritrichomonadidae</taxon>
        <taxon>Tritrichomonas</taxon>
    </lineage>
</organism>
<reference evidence="2" key="1">
    <citation type="submission" date="2016-10" db="EMBL/GenBank/DDBJ databases">
        <authorList>
            <person name="Benchimol M."/>
            <person name="Almeida L.G."/>
            <person name="Vasconcelos A.T."/>
            <person name="Perreira-Neves A."/>
            <person name="Rosa I.A."/>
            <person name="Tasca T."/>
            <person name="Bogo M.R."/>
            <person name="de Souza W."/>
        </authorList>
    </citation>
    <scope>NUCLEOTIDE SEQUENCE [LARGE SCALE GENOMIC DNA]</scope>
    <source>
        <strain evidence="2">K</strain>
    </source>
</reference>
<dbReference type="OrthoDB" id="2117703at2759"/>
<dbReference type="VEuPathDB" id="TrichDB:TRFO_28573"/>
<dbReference type="AlphaFoldDB" id="A0A1J4JXV1"/>
<dbReference type="Gene3D" id="1.20.5.190">
    <property type="match status" value="1"/>
</dbReference>